<feature type="region of interest" description="Disordered" evidence="1">
    <location>
        <begin position="43"/>
        <end position="63"/>
    </location>
</feature>
<organism evidence="2 3">
    <name type="scientific">Candidatus Taylorbacteria bacterium RIFCSPLOWO2_12_FULL_43_20</name>
    <dbReference type="NCBI Taxonomy" id="1802332"/>
    <lineage>
        <taxon>Bacteria</taxon>
        <taxon>Candidatus Tayloriibacteriota</taxon>
    </lineage>
</organism>
<protein>
    <submittedName>
        <fullName evidence="2">Uncharacterized protein</fullName>
    </submittedName>
</protein>
<comment type="caution">
    <text evidence="2">The sequence shown here is derived from an EMBL/GenBank/DDBJ whole genome shotgun (WGS) entry which is preliminary data.</text>
</comment>
<dbReference type="EMBL" id="MHSK01000032">
    <property type="protein sequence ID" value="OHA41473.1"/>
    <property type="molecule type" value="Genomic_DNA"/>
</dbReference>
<sequence length="63" mass="7497">MSQILMGQGPFFCFYSRYRLAKSAHKKKARNSKFEKIINSKKEEEKNSKYRMTKSVQREVNSC</sequence>
<dbReference type="AlphaFoldDB" id="A0A1G2NZL4"/>
<reference evidence="2 3" key="1">
    <citation type="journal article" date="2016" name="Nat. Commun.">
        <title>Thousands of microbial genomes shed light on interconnected biogeochemical processes in an aquifer system.</title>
        <authorList>
            <person name="Anantharaman K."/>
            <person name="Brown C.T."/>
            <person name="Hug L.A."/>
            <person name="Sharon I."/>
            <person name="Castelle C.J."/>
            <person name="Probst A.J."/>
            <person name="Thomas B.C."/>
            <person name="Singh A."/>
            <person name="Wilkins M.J."/>
            <person name="Karaoz U."/>
            <person name="Brodie E.L."/>
            <person name="Williams K.H."/>
            <person name="Hubbard S.S."/>
            <person name="Banfield J.F."/>
        </authorList>
    </citation>
    <scope>NUCLEOTIDE SEQUENCE [LARGE SCALE GENOMIC DNA]</scope>
</reference>
<name>A0A1G2NZL4_9BACT</name>
<evidence type="ECO:0000313" key="2">
    <source>
        <dbReference type="EMBL" id="OHA41473.1"/>
    </source>
</evidence>
<dbReference type="Proteomes" id="UP000177269">
    <property type="component" value="Unassembled WGS sequence"/>
</dbReference>
<evidence type="ECO:0000256" key="1">
    <source>
        <dbReference type="SAM" id="MobiDB-lite"/>
    </source>
</evidence>
<evidence type="ECO:0000313" key="3">
    <source>
        <dbReference type="Proteomes" id="UP000177269"/>
    </source>
</evidence>
<feature type="compositionally biased region" description="Polar residues" evidence="1">
    <location>
        <begin position="54"/>
        <end position="63"/>
    </location>
</feature>
<proteinExistence type="predicted"/>
<accession>A0A1G2NZL4</accession>
<gene>
    <name evidence="2" type="ORF">A3G52_00800</name>
</gene>